<dbReference type="AlphaFoldDB" id="A0A1M5DP86"/>
<evidence type="ECO:0000313" key="2">
    <source>
        <dbReference type="EMBL" id="SHF68819.1"/>
    </source>
</evidence>
<dbReference type="Proteomes" id="UP000184480">
    <property type="component" value="Unassembled WGS sequence"/>
</dbReference>
<dbReference type="EMBL" id="FQUC01000009">
    <property type="protein sequence ID" value="SHF68819.1"/>
    <property type="molecule type" value="Genomic_DNA"/>
</dbReference>
<keyword evidence="3" id="KW-1185">Reference proteome</keyword>
<accession>A0A1M5DP86</accession>
<gene>
    <name evidence="2" type="ORF">SAMN05444362_10912</name>
</gene>
<reference evidence="3" key="1">
    <citation type="submission" date="2016-11" db="EMBL/GenBank/DDBJ databases">
        <authorList>
            <person name="Varghese N."/>
            <person name="Submissions S."/>
        </authorList>
    </citation>
    <scope>NUCLEOTIDE SEQUENCE [LARGE SCALE GENOMIC DNA]</scope>
    <source>
        <strain evidence="3">DSM 27370</strain>
    </source>
</reference>
<sequence length="347" mass="40159">MATNSLLTNLSQRVDDLNFRLKYILQPLEESRLKIKKRRQILWMTFWGVFLIVALLTILLLPLNMGVSLPVPVIYIIAIILFTIPVGIIYFIIFAFWIFPKDRELQGLFHSQVIPHILSEFLSDARFIHEGCVSESEYVHSDIFRKRIDRYSGDNQTSGLLGETKVKFSRLHTEYKTESRGKNGQKQTHWHTIFEGVLLIADFNKNTQGRTFILKDSAEKMFGGIGRWMQDKFGSSGRGEMVYLEDVGFEKEYVVYSDDAVEARYLLTPSMQECFVDLSKYFGSGNVSASIINGKLYLALSGKFELFSFKRKKSLMESDTIKYYAENLFRVLKVVEILDLNTRIWGR</sequence>
<evidence type="ECO:0000256" key="1">
    <source>
        <dbReference type="SAM" id="Phobius"/>
    </source>
</evidence>
<dbReference type="InterPro" id="IPR021484">
    <property type="entry name" value="DUF3137"/>
</dbReference>
<organism evidence="2 3">
    <name type="scientific">Dysgonomonas macrotermitis</name>
    <dbReference type="NCBI Taxonomy" id="1346286"/>
    <lineage>
        <taxon>Bacteria</taxon>
        <taxon>Pseudomonadati</taxon>
        <taxon>Bacteroidota</taxon>
        <taxon>Bacteroidia</taxon>
        <taxon>Bacteroidales</taxon>
        <taxon>Dysgonomonadaceae</taxon>
        <taxon>Dysgonomonas</taxon>
    </lineage>
</organism>
<name>A0A1M5DP86_9BACT</name>
<feature type="transmembrane region" description="Helical" evidence="1">
    <location>
        <begin position="73"/>
        <end position="99"/>
    </location>
</feature>
<keyword evidence="1" id="KW-0472">Membrane</keyword>
<protein>
    <recommendedName>
        <fullName evidence="4">Galanin</fullName>
    </recommendedName>
</protein>
<dbReference type="OrthoDB" id="4960523at2"/>
<dbReference type="Pfam" id="PF11335">
    <property type="entry name" value="DUF3137"/>
    <property type="match status" value="1"/>
</dbReference>
<keyword evidence="1" id="KW-1133">Transmembrane helix</keyword>
<proteinExistence type="predicted"/>
<keyword evidence="1" id="KW-0812">Transmembrane</keyword>
<dbReference type="STRING" id="1346286.SAMN05444362_10912"/>
<evidence type="ECO:0008006" key="4">
    <source>
        <dbReference type="Google" id="ProtNLM"/>
    </source>
</evidence>
<feature type="transmembrane region" description="Helical" evidence="1">
    <location>
        <begin position="41"/>
        <end position="61"/>
    </location>
</feature>
<evidence type="ECO:0000313" key="3">
    <source>
        <dbReference type="Proteomes" id="UP000184480"/>
    </source>
</evidence>
<dbReference type="RefSeq" id="WP_062179680.1">
    <property type="nucleotide sequence ID" value="NZ_BBXL01000008.1"/>
</dbReference>